<comment type="caution">
    <text evidence="2">The sequence shown here is derived from an EMBL/GenBank/DDBJ whole genome shotgun (WGS) entry which is preliminary data.</text>
</comment>
<accession>A0A2G8L9N8</accession>
<dbReference type="Proteomes" id="UP000230750">
    <property type="component" value="Unassembled WGS sequence"/>
</dbReference>
<feature type="domain" description="NXPE C-terminal" evidence="1">
    <location>
        <begin position="212"/>
        <end position="438"/>
    </location>
</feature>
<evidence type="ECO:0000259" key="1">
    <source>
        <dbReference type="Pfam" id="PF24536"/>
    </source>
</evidence>
<dbReference type="EMBL" id="MRZV01000158">
    <property type="protein sequence ID" value="PIK56983.1"/>
    <property type="molecule type" value="Genomic_DNA"/>
</dbReference>
<evidence type="ECO:0000313" key="3">
    <source>
        <dbReference type="Proteomes" id="UP000230750"/>
    </source>
</evidence>
<dbReference type="PANTHER" id="PTHR16165:SF5">
    <property type="entry name" value="NXPE FAMILY MEMBER 3"/>
    <property type="match status" value="1"/>
</dbReference>
<dbReference type="Pfam" id="PF06312">
    <property type="entry name" value="Neurexophilin"/>
    <property type="match status" value="1"/>
</dbReference>
<dbReference type="InterPro" id="IPR057106">
    <property type="entry name" value="NXPE4_C"/>
</dbReference>
<evidence type="ECO:0000313" key="2">
    <source>
        <dbReference type="EMBL" id="PIK56983.1"/>
    </source>
</evidence>
<gene>
    <name evidence="2" type="ORF">BSL78_06124</name>
</gene>
<sequence length="445" mass="51110">MDSLNRSKSYGGDMFRVKLFSGKPYAAVNADHLIDFQNGTYLAIFRILWEGQIDLQVLLVHPAEAIPLFLPTIKGGRSVKALYKGGFETKDDTGKMHQEKPFCNFSDHQIYAPWYCSSPKDNLLNCSHWKTHATDKAAIQKLLQAELDQTAEEILKRSKSLVYRSKGLITVQQRDNSTTAHYSEIVGSKLPYCKPEGPPPIKTNGYFFHNIWYPLNCRIKHFSKEDILECLNGKTVRVFGDSTSRQVYEVLQKFLKCESIPLDPPRNSSRLECRCRISNVTLHFQFHGLPTKGSTVSPISGIHYAANDIDRLEGGSGTIIFLSYWAHFTMTGMDFYKKRLESVRDALDRLLARSPPGTKIYMKGANTRNYSVKTYQLISSDWIALQFEFVLRELYKDYKEFGFIDTWDITQVQPFPDNVHPKAPIISNYIDRLMTYTCERKVRFV</sequence>
<dbReference type="Pfam" id="PF24536">
    <property type="entry name" value="NXPE4_C"/>
    <property type="match status" value="1"/>
</dbReference>
<dbReference type="OrthoDB" id="5950832at2759"/>
<keyword evidence="3" id="KW-1185">Reference proteome</keyword>
<dbReference type="AlphaFoldDB" id="A0A2G8L9N8"/>
<organism evidence="2 3">
    <name type="scientific">Stichopus japonicus</name>
    <name type="common">Sea cucumber</name>
    <dbReference type="NCBI Taxonomy" id="307972"/>
    <lineage>
        <taxon>Eukaryota</taxon>
        <taxon>Metazoa</taxon>
        <taxon>Echinodermata</taxon>
        <taxon>Eleutherozoa</taxon>
        <taxon>Echinozoa</taxon>
        <taxon>Holothuroidea</taxon>
        <taxon>Aspidochirotacea</taxon>
        <taxon>Aspidochirotida</taxon>
        <taxon>Stichopodidae</taxon>
        <taxon>Apostichopus</taxon>
    </lineage>
</organism>
<proteinExistence type="predicted"/>
<protein>
    <submittedName>
        <fullName evidence="2">Putative NXPE family member 3-like isoform X1</fullName>
    </submittedName>
</protein>
<dbReference type="InterPro" id="IPR026845">
    <property type="entry name" value="NXPH/NXPE"/>
</dbReference>
<name>A0A2G8L9N8_STIJA</name>
<reference evidence="2 3" key="1">
    <citation type="journal article" date="2017" name="PLoS Biol.">
        <title>The sea cucumber genome provides insights into morphological evolution and visceral regeneration.</title>
        <authorList>
            <person name="Zhang X."/>
            <person name="Sun L."/>
            <person name="Yuan J."/>
            <person name="Sun Y."/>
            <person name="Gao Y."/>
            <person name="Zhang L."/>
            <person name="Li S."/>
            <person name="Dai H."/>
            <person name="Hamel J.F."/>
            <person name="Liu C."/>
            <person name="Yu Y."/>
            <person name="Liu S."/>
            <person name="Lin W."/>
            <person name="Guo K."/>
            <person name="Jin S."/>
            <person name="Xu P."/>
            <person name="Storey K.B."/>
            <person name="Huan P."/>
            <person name="Zhang T."/>
            <person name="Zhou Y."/>
            <person name="Zhang J."/>
            <person name="Lin C."/>
            <person name="Li X."/>
            <person name="Xing L."/>
            <person name="Huo D."/>
            <person name="Sun M."/>
            <person name="Wang L."/>
            <person name="Mercier A."/>
            <person name="Li F."/>
            <person name="Yang H."/>
            <person name="Xiang J."/>
        </authorList>
    </citation>
    <scope>NUCLEOTIDE SEQUENCE [LARGE SCALE GENOMIC DNA]</scope>
    <source>
        <strain evidence="2">Shaxun</strain>
        <tissue evidence="2">Muscle</tissue>
    </source>
</reference>
<dbReference type="PANTHER" id="PTHR16165">
    <property type="entry name" value="NXPE FAMILY MEMBER"/>
    <property type="match status" value="1"/>
</dbReference>